<dbReference type="EnsemblPlants" id="OBART07G03240.1">
    <property type="protein sequence ID" value="OBART07G03240.1"/>
    <property type="gene ID" value="OBART07G03240"/>
</dbReference>
<sequence length="61" mass="6512">MALRCMLMRARTTALRPPPSSPASLLAGALRSPAAVLMTPHTSPAAASSRRHLSILFRQDT</sequence>
<dbReference type="Proteomes" id="UP000026960">
    <property type="component" value="Chromosome 7"/>
</dbReference>
<organism evidence="1">
    <name type="scientific">Oryza barthii</name>
    <dbReference type="NCBI Taxonomy" id="65489"/>
    <lineage>
        <taxon>Eukaryota</taxon>
        <taxon>Viridiplantae</taxon>
        <taxon>Streptophyta</taxon>
        <taxon>Embryophyta</taxon>
        <taxon>Tracheophyta</taxon>
        <taxon>Spermatophyta</taxon>
        <taxon>Magnoliopsida</taxon>
        <taxon>Liliopsida</taxon>
        <taxon>Poales</taxon>
        <taxon>Poaceae</taxon>
        <taxon>BOP clade</taxon>
        <taxon>Oryzoideae</taxon>
        <taxon>Oryzeae</taxon>
        <taxon>Oryzinae</taxon>
        <taxon>Oryza</taxon>
    </lineage>
</organism>
<keyword evidence="2" id="KW-1185">Reference proteome</keyword>
<accession>A0A0D3GMB9</accession>
<dbReference type="PaxDb" id="65489-OBART07G03240.1"/>
<reference evidence="1" key="2">
    <citation type="submission" date="2015-03" db="UniProtKB">
        <authorList>
            <consortium name="EnsemblPlants"/>
        </authorList>
    </citation>
    <scope>IDENTIFICATION</scope>
</reference>
<proteinExistence type="predicted"/>
<evidence type="ECO:0000313" key="2">
    <source>
        <dbReference type="Proteomes" id="UP000026960"/>
    </source>
</evidence>
<dbReference type="Gramene" id="OBART07G03240.1">
    <property type="protein sequence ID" value="OBART07G03240.1"/>
    <property type="gene ID" value="OBART07G03240"/>
</dbReference>
<dbReference type="HOGENOM" id="CLU_2926284_0_0_1"/>
<evidence type="ECO:0000313" key="1">
    <source>
        <dbReference type="EnsemblPlants" id="OBART07G03240.1"/>
    </source>
</evidence>
<reference evidence="1" key="1">
    <citation type="journal article" date="2009" name="Rice">
        <title>De Novo Next Generation Sequencing of Plant Genomes.</title>
        <authorList>
            <person name="Rounsley S."/>
            <person name="Marri P.R."/>
            <person name="Yu Y."/>
            <person name="He R."/>
            <person name="Sisneros N."/>
            <person name="Goicoechea J.L."/>
            <person name="Lee S.J."/>
            <person name="Angelova A."/>
            <person name="Kudrna D."/>
            <person name="Luo M."/>
            <person name="Affourtit J."/>
            <person name="Desany B."/>
            <person name="Knight J."/>
            <person name="Niazi F."/>
            <person name="Egholm M."/>
            <person name="Wing R.A."/>
        </authorList>
    </citation>
    <scope>NUCLEOTIDE SEQUENCE [LARGE SCALE GENOMIC DNA]</scope>
    <source>
        <strain evidence="1">cv. IRGC 105608</strain>
    </source>
</reference>
<protein>
    <submittedName>
        <fullName evidence="1">Uncharacterized protein</fullName>
    </submittedName>
</protein>
<dbReference type="AlphaFoldDB" id="A0A0D3GMB9"/>
<name>A0A0D3GMB9_9ORYZ</name>